<dbReference type="Proteomes" id="UP000219020">
    <property type="component" value="Unassembled WGS sequence"/>
</dbReference>
<evidence type="ECO:0000313" key="2">
    <source>
        <dbReference type="Proteomes" id="UP000219020"/>
    </source>
</evidence>
<dbReference type="AlphaFoldDB" id="A0A2A5T4F9"/>
<dbReference type="EMBL" id="NBYY01000011">
    <property type="protein sequence ID" value="PCS23043.1"/>
    <property type="molecule type" value="Genomic_DNA"/>
</dbReference>
<evidence type="ECO:0000313" key="1">
    <source>
        <dbReference type="EMBL" id="PCS23043.1"/>
    </source>
</evidence>
<sequence length="37" mass="4515">MLVVDLARIINMLHRIISYPYTRNHYSSLKLVNRWPM</sequence>
<proteinExistence type="predicted"/>
<keyword evidence="2" id="KW-1185">Reference proteome</keyword>
<reference evidence="2" key="1">
    <citation type="submission" date="2017-04" db="EMBL/GenBank/DDBJ databases">
        <title>Genome evolution of the luminous symbionts of deep sea anglerfish.</title>
        <authorList>
            <person name="Hendry T.A."/>
        </authorList>
    </citation>
    <scope>NUCLEOTIDE SEQUENCE [LARGE SCALE GENOMIC DNA]</scope>
</reference>
<gene>
    <name evidence="1" type="ORF">BTN49_1018</name>
</gene>
<organism evidence="1 2">
    <name type="scientific">Candidatus Enterovibrio escicola</name>
    <dbReference type="NCBI Taxonomy" id="1927127"/>
    <lineage>
        <taxon>Bacteria</taxon>
        <taxon>Pseudomonadati</taxon>
        <taxon>Pseudomonadota</taxon>
        <taxon>Gammaproteobacteria</taxon>
        <taxon>Vibrionales</taxon>
        <taxon>Vibrionaceae</taxon>
        <taxon>Enterovibrio</taxon>
    </lineage>
</organism>
<name>A0A2A5T4F9_9GAMM</name>
<protein>
    <submittedName>
        <fullName evidence="1">Uncharacterized protein</fullName>
    </submittedName>
</protein>
<accession>A0A2A5T4F9</accession>
<comment type="caution">
    <text evidence="1">The sequence shown here is derived from an EMBL/GenBank/DDBJ whole genome shotgun (WGS) entry which is preliminary data.</text>
</comment>